<protein>
    <submittedName>
        <fullName evidence="1">Uncharacterized protein</fullName>
    </submittedName>
</protein>
<accession>A0A0C3IYK5</accession>
<reference evidence="1 2" key="1">
    <citation type="submission" date="2014-04" db="EMBL/GenBank/DDBJ databases">
        <authorList>
            <consortium name="DOE Joint Genome Institute"/>
            <person name="Kuo A."/>
            <person name="Kohler A."/>
            <person name="Costa M.D."/>
            <person name="Nagy L.G."/>
            <person name="Floudas D."/>
            <person name="Copeland A."/>
            <person name="Barry K.W."/>
            <person name="Cichocki N."/>
            <person name="Veneault-Fourrey C."/>
            <person name="LaButti K."/>
            <person name="Lindquist E.A."/>
            <person name="Lipzen A."/>
            <person name="Lundell T."/>
            <person name="Morin E."/>
            <person name="Murat C."/>
            <person name="Sun H."/>
            <person name="Tunlid A."/>
            <person name="Henrissat B."/>
            <person name="Grigoriev I.V."/>
            <person name="Hibbett D.S."/>
            <person name="Martin F."/>
            <person name="Nordberg H.P."/>
            <person name="Cantor M.N."/>
            <person name="Hua S.X."/>
        </authorList>
    </citation>
    <scope>NUCLEOTIDE SEQUENCE [LARGE SCALE GENOMIC DNA]</scope>
    <source>
        <strain evidence="1 2">Marx 270</strain>
    </source>
</reference>
<dbReference type="HOGENOM" id="CLU_2427932_0_0_1"/>
<reference evidence="2" key="2">
    <citation type="submission" date="2015-01" db="EMBL/GenBank/DDBJ databases">
        <title>Evolutionary Origins and Diversification of the Mycorrhizal Mutualists.</title>
        <authorList>
            <consortium name="DOE Joint Genome Institute"/>
            <consortium name="Mycorrhizal Genomics Consortium"/>
            <person name="Kohler A."/>
            <person name="Kuo A."/>
            <person name="Nagy L.G."/>
            <person name="Floudas D."/>
            <person name="Copeland A."/>
            <person name="Barry K.W."/>
            <person name="Cichocki N."/>
            <person name="Veneault-Fourrey C."/>
            <person name="LaButti K."/>
            <person name="Lindquist E.A."/>
            <person name="Lipzen A."/>
            <person name="Lundell T."/>
            <person name="Morin E."/>
            <person name="Murat C."/>
            <person name="Riley R."/>
            <person name="Ohm R."/>
            <person name="Sun H."/>
            <person name="Tunlid A."/>
            <person name="Henrissat B."/>
            <person name="Grigoriev I.V."/>
            <person name="Hibbett D.S."/>
            <person name="Martin F."/>
        </authorList>
    </citation>
    <scope>NUCLEOTIDE SEQUENCE [LARGE SCALE GENOMIC DNA]</scope>
    <source>
        <strain evidence="2">Marx 270</strain>
    </source>
</reference>
<evidence type="ECO:0000313" key="1">
    <source>
        <dbReference type="EMBL" id="KIO01863.1"/>
    </source>
</evidence>
<name>A0A0C3IYK5_PISTI</name>
<dbReference type="InParanoid" id="A0A0C3IYK5"/>
<organism evidence="1 2">
    <name type="scientific">Pisolithus tinctorius Marx 270</name>
    <dbReference type="NCBI Taxonomy" id="870435"/>
    <lineage>
        <taxon>Eukaryota</taxon>
        <taxon>Fungi</taxon>
        <taxon>Dikarya</taxon>
        <taxon>Basidiomycota</taxon>
        <taxon>Agaricomycotina</taxon>
        <taxon>Agaricomycetes</taxon>
        <taxon>Agaricomycetidae</taxon>
        <taxon>Boletales</taxon>
        <taxon>Sclerodermatineae</taxon>
        <taxon>Pisolithaceae</taxon>
        <taxon>Pisolithus</taxon>
    </lineage>
</organism>
<gene>
    <name evidence="1" type="ORF">M404DRAFT_148959</name>
</gene>
<evidence type="ECO:0000313" key="2">
    <source>
        <dbReference type="Proteomes" id="UP000054217"/>
    </source>
</evidence>
<dbReference type="OrthoDB" id="2680070at2759"/>
<proteinExistence type="predicted"/>
<dbReference type="AlphaFoldDB" id="A0A0C3IYK5"/>
<dbReference type="Proteomes" id="UP000054217">
    <property type="component" value="Unassembled WGS sequence"/>
</dbReference>
<dbReference type="EMBL" id="KN831985">
    <property type="protein sequence ID" value="KIO01863.1"/>
    <property type="molecule type" value="Genomic_DNA"/>
</dbReference>
<sequence>MRQSSLFSSVYDACKVFQAKTEMDLYPAMELKKRDLILLEVKLIRYFVKDDNGHYSHHQAQFELQSVSLLHSSDGYESNNSSNYDIRDLHI</sequence>
<keyword evidence="2" id="KW-1185">Reference proteome</keyword>